<name>A0A2U2J0X1_9SPHN</name>
<reference evidence="6 7" key="1">
    <citation type="submission" date="2018-05" db="EMBL/GenBank/DDBJ databases">
        <title>Genome of Sphingosinicella humi QZX222.</title>
        <authorList>
            <person name="Qiao Z."/>
            <person name="Wang G."/>
        </authorList>
    </citation>
    <scope>NUCLEOTIDE SEQUENCE [LARGE SCALE GENOMIC DNA]</scope>
    <source>
        <strain evidence="6 7">QZX222</strain>
    </source>
</reference>
<gene>
    <name evidence="6" type="ORF">DF286_03210</name>
</gene>
<feature type="transmembrane region" description="Helical" evidence="5">
    <location>
        <begin position="48"/>
        <end position="67"/>
    </location>
</feature>
<dbReference type="GO" id="GO:0008168">
    <property type="term" value="F:methyltransferase activity"/>
    <property type="evidence" value="ECO:0007669"/>
    <property type="project" value="UniProtKB-KW"/>
</dbReference>
<proteinExistence type="predicted"/>
<comment type="subcellular location">
    <subcellularLocation>
        <location evidence="1">Endomembrane system</location>
        <topology evidence="1">Multi-pass membrane protein</topology>
    </subcellularLocation>
</comment>
<dbReference type="GO" id="GO:0012505">
    <property type="term" value="C:endomembrane system"/>
    <property type="evidence" value="ECO:0007669"/>
    <property type="project" value="UniProtKB-SubCell"/>
</dbReference>
<evidence type="ECO:0000313" key="7">
    <source>
        <dbReference type="Proteomes" id="UP000245916"/>
    </source>
</evidence>
<accession>A0A2U2J0X1</accession>
<evidence type="ECO:0000256" key="1">
    <source>
        <dbReference type="ARBA" id="ARBA00004127"/>
    </source>
</evidence>
<dbReference type="Proteomes" id="UP000245916">
    <property type="component" value="Unassembled WGS sequence"/>
</dbReference>
<dbReference type="GO" id="GO:0032259">
    <property type="term" value="P:methylation"/>
    <property type="evidence" value="ECO:0007669"/>
    <property type="project" value="UniProtKB-KW"/>
</dbReference>
<evidence type="ECO:0000256" key="2">
    <source>
        <dbReference type="ARBA" id="ARBA00022692"/>
    </source>
</evidence>
<evidence type="ECO:0000313" key="6">
    <source>
        <dbReference type="EMBL" id="PWG01983.1"/>
    </source>
</evidence>
<dbReference type="Pfam" id="PF04191">
    <property type="entry name" value="PEMT"/>
    <property type="match status" value="1"/>
</dbReference>
<protein>
    <submittedName>
        <fullName evidence="6">Isoprenylcysteine carboxylmethyltransferase family protein</fullName>
    </submittedName>
</protein>
<evidence type="ECO:0000256" key="4">
    <source>
        <dbReference type="ARBA" id="ARBA00023136"/>
    </source>
</evidence>
<evidence type="ECO:0000256" key="5">
    <source>
        <dbReference type="SAM" id="Phobius"/>
    </source>
</evidence>
<keyword evidence="7" id="KW-1185">Reference proteome</keyword>
<dbReference type="EMBL" id="QFFF01000001">
    <property type="protein sequence ID" value="PWG01983.1"/>
    <property type="molecule type" value="Genomic_DNA"/>
</dbReference>
<keyword evidence="2 5" id="KW-0812">Transmembrane</keyword>
<keyword evidence="3 5" id="KW-1133">Transmembrane helix</keyword>
<sequence>MDMSAPDDAGVRFPPPLIFLSFILLGMGLDHLFAIAPLPLSTWLRWSLATLFGATGLTLVVGALSLFRRAGTPPEPWRPTKTIAESGIYGRTRNPMYLGMACLHLSAAIGFESLGALILLLPAMIIIDRAIVKREEAYLSRRFGESYTAYKERVPRWF</sequence>
<feature type="transmembrane region" description="Helical" evidence="5">
    <location>
        <begin position="103"/>
        <end position="127"/>
    </location>
</feature>
<keyword evidence="6" id="KW-0489">Methyltransferase</keyword>
<dbReference type="InterPro" id="IPR007318">
    <property type="entry name" value="Phopholipid_MeTrfase"/>
</dbReference>
<comment type="caution">
    <text evidence="6">The sequence shown here is derived from an EMBL/GenBank/DDBJ whole genome shotgun (WGS) entry which is preliminary data.</text>
</comment>
<evidence type="ECO:0000256" key="3">
    <source>
        <dbReference type="ARBA" id="ARBA00022989"/>
    </source>
</evidence>
<dbReference type="Gene3D" id="1.20.120.1630">
    <property type="match status" value="1"/>
</dbReference>
<dbReference type="AlphaFoldDB" id="A0A2U2J0X1"/>
<keyword evidence="6" id="KW-0808">Transferase</keyword>
<keyword evidence="4 5" id="KW-0472">Membrane</keyword>
<feature type="transmembrane region" description="Helical" evidence="5">
    <location>
        <begin position="17"/>
        <end position="36"/>
    </location>
</feature>
<organism evidence="6 7">
    <name type="scientific">Allosphingosinicella humi</name>
    <dbReference type="NCBI Taxonomy" id="2068657"/>
    <lineage>
        <taxon>Bacteria</taxon>
        <taxon>Pseudomonadati</taxon>
        <taxon>Pseudomonadota</taxon>
        <taxon>Alphaproteobacteria</taxon>
        <taxon>Sphingomonadales</taxon>
        <taxon>Sphingomonadaceae</taxon>
        <taxon>Allosphingosinicella</taxon>
    </lineage>
</organism>